<keyword evidence="5 8" id="KW-0812">Transmembrane</keyword>
<dbReference type="Pfam" id="PF00512">
    <property type="entry name" value="HisKA"/>
    <property type="match status" value="1"/>
</dbReference>
<evidence type="ECO:0000256" key="3">
    <source>
        <dbReference type="ARBA" id="ARBA00022553"/>
    </source>
</evidence>
<dbReference type="InterPro" id="IPR036890">
    <property type="entry name" value="HATPase_C_sf"/>
</dbReference>
<dbReference type="PROSITE" id="PS50109">
    <property type="entry name" value="HIS_KIN"/>
    <property type="match status" value="1"/>
</dbReference>
<organism evidence="10 11">
    <name type="scientific">candidate division CSSED10-310 bacterium</name>
    <dbReference type="NCBI Taxonomy" id="2855610"/>
    <lineage>
        <taxon>Bacteria</taxon>
        <taxon>Bacteria division CSSED10-310</taxon>
    </lineage>
</organism>
<dbReference type="EC" id="2.7.13.3" evidence="2"/>
<dbReference type="InterPro" id="IPR003661">
    <property type="entry name" value="HisK_dim/P_dom"/>
</dbReference>
<evidence type="ECO:0000256" key="1">
    <source>
        <dbReference type="ARBA" id="ARBA00000085"/>
    </source>
</evidence>
<feature type="transmembrane region" description="Helical" evidence="8">
    <location>
        <begin position="12"/>
        <end position="32"/>
    </location>
</feature>
<dbReference type="Gene3D" id="3.30.565.10">
    <property type="entry name" value="Histidine kinase-like ATPase, C-terminal domain"/>
    <property type="match status" value="1"/>
</dbReference>
<evidence type="ECO:0000256" key="5">
    <source>
        <dbReference type="ARBA" id="ARBA00022692"/>
    </source>
</evidence>
<evidence type="ECO:0000256" key="6">
    <source>
        <dbReference type="ARBA" id="ARBA00022777"/>
    </source>
</evidence>
<evidence type="ECO:0000259" key="9">
    <source>
        <dbReference type="PROSITE" id="PS50109"/>
    </source>
</evidence>
<feature type="domain" description="Histidine kinase" evidence="9">
    <location>
        <begin position="273"/>
        <end position="488"/>
    </location>
</feature>
<dbReference type="PANTHER" id="PTHR45436:SF5">
    <property type="entry name" value="SENSOR HISTIDINE KINASE TRCS"/>
    <property type="match status" value="1"/>
</dbReference>
<dbReference type="GO" id="GO:0016301">
    <property type="term" value="F:kinase activity"/>
    <property type="evidence" value="ECO:0007669"/>
    <property type="project" value="UniProtKB-KW"/>
</dbReference>
<dbReference type="CDD" id="cd00075">
    <property type="entry name" value="HATPase"/>
    <property type="match status" value="1"/>
</dbReference>
<accession>A0ABV6YWY7</accession>
<evidence type="ECO:0000313" key="10">
    <source>
        <dbReference type="EMBL" id="MFC1850717.1"/>
    </source>
</evidence>
<evidence type="ECO:0000313" key="11">
    <source>
        <dbReference type="Proteomes" id="UP001594351"/>
    </source>
</evidence>
<dbReference type="InterPro" id="IPR036097">
    <property type="entry name" value="HisK_dim/P_sf"/>
</dbReference>
<keyword evidence="6 10" id="KW-0418">Kinase</keyword>
<dbReference type="InterPro" id="IPR050428">
    <property type="entry name" value="TCS_sensor_his_kinase"/>
</dbReference>
<keyword evidence="11" id="KW-1185">Reference proteome</keyword>
<evidence type="ECO:0000256" key="4">
    <source>
        <dbReference type="ARBA" id="ARBA00022679"/>
    </source>
</evidence>
<protein>
    <recommendedName>
        <fullName evidence="2">histidine kinase</fullName>
        <ecNumber evidence="2">2.7.13.3</ecNumber>
    </recommendedName>
</protein>
<dbReference type="SMART" id="SM00388">
    <property type="entry name" value="HisKA"/>
    <property type="match status" value="1"/>
</dbReference>
<reference evidence="10 11" key="1">
    <citation type="submission" date="2024-09" db="EMBL/GenBank/DDBJ databases">
        <title>Laminarin stimulates single cell rates of sulfate reduction while oxygen inhibits transcriptomic activity in coastal marine sediment.</title>
        <authorList>
            <person name="Lindsay M."/>
            <person name="Orcutt B."/>
            <person name="Emerson D."/>
            <person name="Stepanauskas R."/>
            <person name="D'Angelo T."/>
        </authorList>
    </citation>
    <scope>NUCLEOTIDE SEQUENCE [LARGE SCALE GENOMIC DNA]</scope>
    <source>
        <strain evidence="10">SAG AM-311-K15</strain>
    </source>
</reference>
<keyword evidence="7 8" id="KW-1133">Transmembrane helix</keyword>
<dbReference type="Proteomes" id="UP001594351">
    <property type="component" value="Unassembled WGS sequence"/>
</dbReference>
<comment type="caution">
    <text evidence="10">The sequence shown here is derived from an EMBL/GenBank/DDBJ whole genome shotgun (WGS) entry which is preliminary data.</text>
</comment>
<evidence type="ECO:0000256" key="7">
    <source>
        <dbReference type="ARBA" id="ARBA00022989"/>
    </source>
</evidence>
<dbReference type="Pfam" id="PF02518">
    <property type="entry name" value="HATPase_c"/>
    <property type="match status" value="1"/>
</dbReference>
<sequence>MIRMKLSIKGKVLLFLFIITITIFVLIELFLLKRSHSALIESLDNELQTRAEGLASLTFIKDDGEIELDFADEIMPEYDDPRPSAYFILFHEDTQKEIERSNSLKNKHVTIPQDAHLLKANTDVTWDGTVGKKNVRFLATLKIIRPEYEKNEEEYWRNNPDKHKSNARHTYRLFVVGKDKTAIEETFGDIVKLTATSLGSGLCLLLLASWFAVSRSLISLEKLEKDVQAINSFNLHPVTIPKEKEIAEVATTLNSVLLELKESFERERRFTADVAHELRTPLSEILTLSEVVLKWPSSSNEEERSNFEDILAAARQMQNVVINLLTLARCDAGVLTHQNDKVMIRPLIDSLWSNYSQLTAEKRITFECHADFNSYLNTDEDLFKTIVDNLISNAIEYAPSGGDISLEVQGDKDIFSLSVTNTVDNLTAEDVSHLFNRFWRKDSVRTPDGKHNGLGLSLVQSLSVTLGLTIHAYMSQHNELTINLTNTRR</sequence>
<dbReference type="InterPro" id="IPR005467">
    <property type="entry name" value="His_kinase_dom"/>
</dbReference>
<dbReference type="CDD" id="cd00082">
    <property type="entry name" value="HisKA"/>
    <property type="match status" value="1"/>
</dbReference>
<dbReference type="InterPro" id="IPR003594">
    <property type="entry name" value="HATPase_dom"/>
</dbReference>
<dbReference type="PANTHER" id="PTHR45436">
    <property type="entry name" value="SENSOR HISTIDINE KINASE YKOH"/>
    <property type="match status" value="1"/>
</dbReference>
<dbReference type="Gene3D" id="1.10.287.130">
    <property type="match status" value="1"/>
</dbReference>
<evidence type="ECO:0000256" key="8">
    <source>
        <dbReference type="SAM" id="Phobius"/>
    </source>
</evidence>
<keyword evidence="3" id="KW-0597">Phosphoprotein</keyword>
<gene>
    <name evidence="10" type="ORF">ACFL27_11040</name>
</gene>
<keyword evidence="4" id="KW-0808">Transferase</keyword>
<dbReference type="SMART" id="SM00387">
    <property type="entry name" value="HATPase_c"/>
    <property type="match status" value="1"/>
</dbReference>
<keyword evidence="8" id="KW-0472">Membrane</keyword>
<comment type="catalytic activity">
    <reaction evidence="1">
        <text>ATP + protein L-histidine = ADP + protein N-phospho-L-histidine.</text>
        <dbReference type="EC" id="2.7.13.3"/>
    </reaction>
</comment>
<dbReference type="EMBL" id="JBHPBY010000119">
    <property type="protein sequence ID" value="MFC1850717.1"/>
    <property type="molecule type" value="Genomic_DNA"/>
</dbReference>
<proteinExistence type="predicted"/>
<name>A0ABV6YWY7_UNCC1</name>
<evidence type="ECO:0000256" key="2">
    <source>
        <dbReference type="ARBA" id="ARBA00012438"/>
    </source>
</evidence>
<dbReference type="SUPFAM" id="SSF47384">
    <property type="entry name" value="Homodimeric domain of signal transducing histidine kinase"/>
    <property type="match status" value="1"/>
</dbReference>
<dbReference type="SUPFAM" id="SSF55874">
    <property type="entry name" value="ATPase domain of HSP90 chaperone/DNA topoisomerase II/histidine kinase"/>
    <property type="match status" value="1"/>
</dbReference>